<dbReference type="AlphaFoldDB" id="A0A812SS79"/>
<accession>A0A812SS79</accession>
<dbReference type="EMBL" id="CAJNIZ010026551">
    <property type="protein sequence ID" value="CAE7492842.1"/>
    <property type="molecule type" value="Genomic_DNA"/>
</dbReference>
<evidence type="ECO:0000313" key="1">
    <source>
        <dbReference type="EMBL" id="CAE7492842.1"/>
    </source>
</evidence>
<dbReference type="SUPFAM" id="SSF82771">
    <property type="entry name" value="GIY-YIG endonuclease"/>
    <property type="match status" value="1"/>
</dbReference>
<sequence length="187" mass="21155">AHALPAKHRFKWRAVLRAMLAMLCAVLGIVGSATAVESAGRDFETLFAIRMLAVPVAVEFLSLSTFDHDTSLVAYLQKFRSSAWPDLSHLLQSENVLYILWSPFTDKVYAGRTVNFRRRHTDHFHRIDNPSAAGQIPAYHVIRNLAPSGVHPASMYFMLPVVQVEGDRRDAVIWERAFIHGWAFKLN</sequence>
<comment type="caution">
    <text evidence="1">The sequence shown here is derived from an EMBL/GenBank/DDBJ whole genome shotgun (WGS) entry which is preliminary data.</text>
</comment>
<dbReference type="InterPro" id="IPR035901">
    <property type="entry name" value="GIY-YIG_endonuc_sf"/>
</dbReference>
<dbReference type="OrthoDB" id="264354at2759"/>
<proteinExistence type="predicted"/>
<name>A0A812SS79_SYMPI</name>
<organism evidence="1 2">
    <name type="scientific">Symbiodinium pilosum</name>
    <name type="common">Dinoflagellate</name>
    <dbReference type="NCBI Taxonomy" id="2952"/>
    <lineage>
        <taxon>Eukaryota</taxon>
        <taxon>Sar</taxon>
        <taxon>Alveolata</taxon>
        <taxon>Dinophyceae</taxon>
        <taxon>Suessiales</taxon>
        <taxon>Symbiodiniaceae</taxon>
        <taxon>Symbiodinium</taxon>
    </lineage>
</organism>
<dbReference type="Proteomes" id="UP000649617">
    <property type="component" value="Unassembled WGS sequence"/>
</dbReference>
<evidence type="ECO:0000313" key="2">
    <source>
        <dbReference type="Proteomes" id="UP000649617"/>
    </source>
</evidence>
<gene>
    <name evidence="1" type="primary">doa10</name>
    <name evidence="1" type="ORF">SPIL2461_LOCUS12703</name>
</gene>
<feature type="non-terminal residue" evidence="1">
    <location>
        <position position="187"/>
    </location>
</feature>
<reference evidence="1" key="1">
    <citation type="submission" date="2021-02" db="EMBL/GenBank/DDBJ databases">
        <authorList>
            <person name="Dougan E. K."/>
            <person name="Rhodes N."/>
            <person name="Thang M."/>
            <person name="Chan C."/>
        </authorList>
    </citation>
    <scope>NUCLEOTIDE SEQUENCE</scope>
</reference>
<protein>
    <submittedName>
        <fullName evidence="1">Doa10 protein</fullName>
    </submittedName>
</protein>
<keyword evidence="2" id="KW-1185">Reference proteome</keyword>
<feature type="non-terminal residue" evidence="1">
    <location>
        <position position="1"/>
    </location>
</feature>